<accession>A0A9K3GGW8</accession>
<dbReference type="EMBL" id="BDIP01000549">
    <property type="protein sequence ID" value="GIQ81975.1"/>
    <property type="molecule type" value="Genomic_DNA"/>
</dbReference>
<comment type="caution">
    <text evidence="2">The sequence shown here is derived from an EMBL/GenBank/DDBJ whole genome shotgun (WGS) entry which is preliminary data.</text>
</comment>
<feature type="compositionally biased region" description="Basic residues" evidence="1">
    <location>
        <begin position="163"/>
        <end position="178"/>
    </location>
</feature>
<feature type="region of interest" description="Disordered" evidence="1">
    <location>
        <begin position="127"/>
        <end position="207"/>
    </location>
</feature>
<reference evidence="2 3" key="1">
    <citation type="journal article" date="2018" name="PLoS ONE">
        <title>The draft genome of Kipferlia bialata reveals reductive genome evolution in fornicate parasites.</title>
        <authorList>
            <person name="Tanifuji G."/>
            <person name="Takabayashi S."/>
            <person name="Kume K."/>
            <person name="Takagi M."/>
            <person name="Nakayama T."/>
            <person name="Kamikawa R."/>
            <person name="Inagaki Y."/>
            <person name="Hashimoto T."/>
        </authorList>
    </citation>
    <scope>NUCLEOTIDE SEQUENCE [LARGE SCALE GENOMIC DNA]</scope>
    <source>
        <strain evidence="2">NY0173</strain>
    </source>
</reference>
<evidence type="ECO:0000256" key="1">
    <source>
        <dbReference type="SAM" id="MobiDB-lite"/>
    </source>
</evidence>
<feature type="compositionally biased region" description="Basic and acidic residues" evidence="1">
    <location>
        <begin position="179"/>
        <end position="190"/>
    </location>
</feature>
<feature type="compositionally biased region" description="Basic and acidic residues" evidence="1">
    <location>
        <begin position="127"/>
        <end position="138"/>
    </location>
</feature>
<sequence length="329" mass="36592">MSDVTFQPSISQASLAITSSGQGRGDVVDRLHQWDRLRNEKRQRQLQRREGKELQGCTFRPNTSMPPSHSASAHGSRVSQSQAGVRHALEAADPDAEMDHLGHMRAIGQTGVVVDSVAAFVQRQERARTLRREREGKGAEASVPGSKWTPGVTQVSAFSLGHTRQRPKSGRPKSRQSRQGREGKADEHCRSLLKPVTPKTNRRQGGGYATIHSASLAESAALRSQENTPPMHHEELGEREREREEEGGLAESLVSDWSSLLGDIRFARLVRQQHQRHVKAAEDWSGISEYTRRGLERQALMAMIEREGAMIGGGGYSQHSQSRRVDEYE</sequence>
<evidence type="ECO:0000313" key="3">
    <source>
        <dbReference type="Proteomes" id="UP000265618"/>
    </source>
</evidence>
<dbReference type="Proteomes" id="UP000265618">
    <property type="component" value="Unassembled WGS sequence"/>
</dbReference>
<feature type="compositionally biased region" description="Polar residues" evidence="1">
    <location>
        <begin position="60"/>
        <end position="83"/>
    </location>
</feature>
<feature type="region of interest" description="Disordered" evidence="1">
    <location>
        <begin position="219"/>
        <end position="245"/>
    </location>
</feature>
<proteinExistence type="predicted"/>
<feature type="region of interest" description="Disordered" evidence="1">
    <location>
        <begin position="39"/>
        <end position="86"/>
    </location>
</feature>
<protein>
    <submittedName>
        <fullName evidence="2">Uncharacterized protein</fullName>
    </submittedName>
</protein>
<organism evidence="2 3">
    <name type="scientific">Kipferlia bialata</name>
    <dbReference type="NCBI Taxonomy" id="797122"/>
    <lineage>
        <taxon>Eukaryota</taxon>
        <taxon>Metamonada</taxon>
        <taxon>Carpediemonas-like organisms</taxon>
        <taxon>Kipferlia</taxon>
    </lineage>
</organism>
<keyword evidence="3" id="KW-1185">Reference proteome</keyword>
<evidence type="ECO:0000313" key="2">
    <source>
        <dbReference type="EMBL" id="GIQ81975.1"/>
    </source>
</evidence>
<feature type="compositionally biased region" description="Basic and acidic residues" evidence="1">
    <location>
        <begin position="231"/>
        <end position="245"/>
    </location>
</feature>
<feature type="compositionally biased region" description="Basic and acidic residues" evidence="1">
    <location>
        <begin position="39"/>
        <end position="53"/>
    </location>
</feature>
<dbReference type="AlphaFoldDB" id="A0A9K3GGW8"/>
<name>A0A9K3GGW8_9EUKA</name>
<gene>
    <name evidence="2" type="ORF">KIPB_003031</name>
</gene>